<sequence length="139" mass="16134">MMESLKYNTSFEKIEISELPENLNIEGTQINRCTDNARLIVANNPERDIKYIEGFMMILQDNRYRAVAHAWNTLDGSHFDVSSKLFSEKHPDVSAEWVGYFPCGEVGFKCIPKQIRNITPFTEQFAPIVKFMNKHYPVK</sequence>
<dbReference type="Proteomes" id="UP001501302">
    <property type="component" value="Unassembled WGS sequence"/>
</dbReference>
<reference evidence="2" key="1">
    <citation type="journal article" date="2019" name="Int. J. Syst. Evol. Microbiol.">
        <title>The Global Catalogue of Microorganisms (GCM) 10K type strain sequencing project: providing services to taxonomists for standard genome sequencing and annotation.</title>
        <authorList>
            <consortium name="The Broad Institute Genomics Platform"/>
            <consortium name="The Broad Institute Genome Sequencing Center for Infectious Disease"/>
            <person name="Wu L."/>
            <person name="Ma J."/>
        </authorList>
    </citation>
    <scope>NUCLEOTIDE SEQUENCE [LARGE SCALE GENOMIC DNA]</scope>
    <source>
        <strain evidence="2">JCM 18285</strain>
    </source>
</reference>
<comment type="caution">
    <text evidence="1">The sequence shown here is derived from an EMBL/GenBank/DDBJ whole genome shotgun (WGS) entry which is preliminary data.</text>
</comment>
<accession>A0ABP9G8G0</accession>
<dbReference type="EMBL" id="BAABJJ010000001">
    <property type="protein sequence ID" value="GAA4932815.1"/>
    <property type="molecule type" value="Genomic_DNA"/>
</dbReference>
<proteinExistence type="predicted"/>
<name>A0ABP9G8G0_9FLAO</name>
<organism evidence="1 2">
    <name type="scientific">Algibacter agarivorans</name>
    <dbReference type="NCBI Taxonomy" id="1109741"/>
    <lineage>
        <taxon>Bacteria</taxon>
        <taxon>Pseudomonadati</taxon>
        <taxon>Bacteroidota</taxon>
        <taxon>Flavobacteriia</taxon>
        <taxon>Flavobacteriales</taxon>
        <taxon>Flavobacteriaceae</taxon>
        <taxon>Algibacter</taxon>
    </lineage>
</organism>
<evidence type="ECO:0000313" key="1">
    <source>
        <dbReference type="EMBL" id="GAA4932815.1"/>
    </source>
</evidence>
<gene>
    <name evidence="1" type="ORF">GCM10023314_01500</name>
</gene>
<evidence type="ECO:0000313" key="2">
    <source>
        <dbReference type="Proteomes" id="UP001501302"/>
    </source>
</evidence>
<dbReference type="RefSeq" id="WP_345189551.1">
    <property type="nucleotide sequence ID" value="NZ_BAABJJ010000001.1"/>
</dbReference>
<protein>
    <submittedName>
        <fullName evidence="1">Uncharacterized protein</fullName>
    </submittedName>
</protein>
<keyword evidence="2" id="KW-1185">Reference proteome</keyword>